<evidence type="ECO:0000313" key="1">
    <source>
        <dbReference type="EMBL" id="KGC14495.1"/>
    </source>
</evidence>
<evidence type="ECO:0008006" key="3">
    <source>
        <dbReference type="Google" id="ProtNLM"/>
    </source>
</evidence>
<name>A0AAW3F3W6_BURGA</name>
<comment type="caution">
    <text evidence="1">The sequence shown here is derived from an EMBL/GenBank/DDBJ whole genome shotgun (WGS) entry which is preliminary data.</text>
</comment>
<evidence type="ECO:0000313" key="2">
    <source>
        <dbReference type="Proteomes" id="UP000029590"/>
    </source>
</evidence>
<sequence length="61" mass="6233">MHLTSDDKSNVIGLAAAAAAEWAKENVKRGSIVDGPSDKSIGEKIGEIVANAALSAAELLK</sequence>
<dbReference type="Proteomes" id="UP000029590">
    <property type="component" value="Unassembled WGS sequence"/>
</dbReference>
<dbReference type="RefSeq" id="WP_155308293.1">
    <property type="nucleotide sequence ID" value="NZ_KN150850.1"/>
</dbReference>
<dbReference type="AlphaFoldDB" id="A0AAW3F3W6"/>
<proteinExistence type="predicted"/>
<dbReference type="EMBL" id="JPGG01000016">
    <property type="protein sequence ID" value="KGC14495.1"/>
    <property type="molecule type" value="Genomic_DNA"/>
</dbReference>
<reference evidence="1 2" key="1">
    <citation type="submission" date="2014-04" db="EMBL/GenBank/DDBJ databases">
        <authorList>
            <person name="Bishop-Lilly K.A."/>
            <person name="Broomall S.M."/>
            <person name="Chain P.S."/>
            <person name="Chertkov O."/>
            <person name="Coyne S.R."/>
            <person name="Daligault H.E."/>
            <person name="Davenport K.W."/>
            <person name="Erkkila T."/>
            <person name="Frey K.G."/>
            <person name="Gibbons H.S."/>
            <person name="Gu W."/>
            <person name="Jaissle J."/>
            <person name="Johnson S.L."/>
            <person name="Koroleva G.I."/>
            <person name="Ladner J.T."/>
            <person name="Lo C.-C."/>
            <person name="Minogue T.D."/>
            <person name="Munk C."/>
            <person name="Palacios G.F."/>
            <person name="Redden C.L."/>
            <person name="Rosenzweig C.N."/>
            <person name="Scholz M.B."/>
            <person name="Teshima H."/>
            <person name="Xu Y."/>
        </authorList>
    </citation>
    <scope>NUCLEOTIDE SEQUENCE [LARGE SCALE GENOMIC DNA]</scope>
    <source>
        <strain evidence="2">gladioli</strain>
    </source>
</reference>
<accession>A0AAW3F3W6</accession>
<protein>
    <recommendedName>
        <fullName evidence="3">Variable large protein</fullName>
    </recommendedName>
</protein>
<organism evidence="1 2">
    <name type="scientific">Burkholderia gladioli</name>
    <name type="common">Pseudomonas marginata</name>
    <name type="synonym">Phytomonas marginata</name>
    <dbReference type="NCBI Taxonomy" id="28095"/>
    <lineage>
        <taxon>Bacteria</taxon>
        <taxon>Pseudomonadati</taxon>
        <taxon>Pseudomonadota</taxon>
        <taxon>Betaproteobacteria</taxon>
        <taxon>Burkholderiales</taxon>
        <taxon>Burkholderiaceae</taxon>
        <taxon>Burkholderia</taxon>
    </lineage>
</organism>
<gene>
    <name evidence="1" type="ORF">DM48_357</name>
</gene>